<proteinExistence type="predicted"/>
<feature type="transmembrane region" description="Helical" evidence="2">
    <location>
        <begin position="291"/>
        <end position="312"/>
    </location>
</feature>
<reference evidence="3" key="1">
    <citation type="submission" date="2021-01" db="EMBL/GenBank/DDBJ databases">
        <authorList>
            <person name="Corre E."/>
            <person name="Pelletier E."/>
            <person name="Niang G."/>
            <person name="Scheremetjew M."/>
            <person name="Finn R."/>
            <person name="Kale V."/>
            <person name="Holt S."/>
            <person name="Cochrane G."/>
            <person name="Meng A."/>
            <person name="Brown T."/>
            <person name="Cohen L."/>
        </authorList>
    </citation>
    <scope>NUCLEOTIDE SEQUENCE</scope>
    <source>
        <strain evidence="3">CCMP3107</strain>
    </source>
</reference>
<evidence type="ECO:0000313" key="3">
    <source>
        <dbReference type="EMBL" id="CAE0624526.1"/>
    </source>
</evidence>
<accession>A0A6V1M097</accession>
<feature type="region of interest" description="Disordered" evidence="1">
    <location>
        <begin position="227"/>
        <end position="256"/>
    </location>
</feature>
<evidence type="ECO:0000256" key="2">
    <source>
        <dbReference type="SAM" id="Phobius"/>
    </source>
</evidence>
<dbReference type="AlphaFoldDB" id="A0A6V1M097"/>
<organism evidence="3">
    <name type="scientific">Heterosigma akashiwo</name>
    <name type="common">Chromophytic alga</name>
    <name type="synonym">Heterosigma carterae</name>
    <dbReference type="NCBI Taxonomy" id="2829"/>
    <lineage>
        <taxon>Eukaryota</taxon>
        <taxon>Sar</taxon>
        <taxon>Stramenopiles</taxon>
        <taxon>Ochrophyta</taxon>
        <taxon>Raphidophyceae</taxon>
        <taxon>Chattonellales</taxon>
        <taxon>Chattonellaceae</taxon>
        <taxon>Heterosigma</taxon>
    </lineage>
</organism>
<evidence type="ECO:0000256" key="1">
    <source>
        <dbReference type="SAM" id="MobiDB-lite"/>
    </source>
</evidence>
<gene>
    <name evidence="3" type="ORF">HAKA00212_LOCUS3193</name>
</gene>
<feature type="transmembrane region" description="Helical" evidence="2">
    <location>
        <begin position="107"/>
        <end position="127"/>
    </location>
</feature>
<feature type="transmembrane region" description="Helical" evidence="2">
    <location>
        <begin position="85"/>
        <end position="101"/>
    </location>
</feature>
<keyword evidence="2" id="KW-0812">Transmembrane</keyword>
<protein>
    <submittedName>
        <fullName evidence="3">Uncharacterized protein</fullName>
    </submittedName>
</protein>
<keyword evidence="2" id="KW-0472">Membrane</keyword>
<name>A0A6V1M097_HETAK</name>
<sequence>MVQGISFTITAAAAGLRGRRSKDSDLLSNLVCLFCLVACTGEVASQVGEGLAFPVSQRILFSKSTKKFHQLSRPVQKMVRRTSQIFLYGVVLAIMGLAHFSDEDPGFHLNAVVLGAYLVTQGVNKVYEHVTEDYAGRVERVLRELREAAYRRQEEQERRVPKRVVPPRWKMRRGKGRQPPGLFISGEVHTTAIQSLQASTTAGGTSSWATKMSFYPAGGAGMLPAITPVFPKSQQTSGRAKQRGKGKKNTANDEQPYHHGAAIMKTLFDRKKAQQQTKGEVEAREEKQRTVIASSGLLSWSVIVLVIFGLVFPQEIFYAEPWPVWWNPLYIVSKVEQIINQVVIKMDEQ</sequence>
<keyword evidence="2" id="KW-1133">Transmembrane helix</keyword>
<dbReference type="EMBL" id="HBIU01008072">
    <property type="protein sequence ID" value="CAE0624526.1"/>
    <property type="molecule type" value="Transcribed_RNA"/>
</dbReference>